<dbReference type="AlphaFoldDB" id="A0A0J0XG61"/>
<protein>
    <submittedName>
        <fullName evidence="2">Uncharacterized protein</fullName>
    </submittedName>
</protein>
<dbReference type="EMBL" id="KQ087243">
    <property type="protein sequence ID" value="KLT40047.1"/>
    <property type="molecule type" value="Genomic_DNA"/>
</dbReference>
<gene>
    <name evidence="2" type="ORF">CC85DRAFT_287932</name>
</gene>
<dbReference type="RefSeq" id="XP_018276538.1">
    <property type="nucleotide sequence ID" value="XM_018424075.1"/>
</dbReference>
<evidence type="ECO:0000313" key="2">
    <source>
        <dbReference type="EMBL" id="KLT40047.1"/>
    </source>
</evidence>
<dbReference type="GeneID" id="28984678"/>
<keyword evidence="3" id="KW-1185">Reference proteome</keyword>
<feature type="region of interest" description="Disordered" evidence="1">
    <location>
        <begin position="175"/>
        <end position="195"/>
    </location>
</feature>
<sequence length="209" mass="23894">MTLTAADLPPSLLHFPRDEYNAPEYTQPRHVDPTGSILAAGARRATRAWIALVRKRNRSMRMSWRCFVLAVLDKVSQLNSASYGKFSPAWPERDTVAQWRAMVRDFIDIAYDLAMAALPFRIIDPVPRDVVRSSVAQMMQWFHVEGNSYQPYPLNLRPRLDTAYLLGEFAQPAREPSRHRITHSAAHKHQSRDMGRSVGLSTDMARLHI</sequence>
<dbReference type="Proteomes" id="UP000053611">
    <property type="component" value="Unassembled WGS sequence"/>
</dbReference>
<name>A0A0J0XG61_9TREE</name>
<feature type="compositionally biased region" description="Basic residues" evidence="1">
    <location>
        <begin position="177"/>
        <end position="190"/>
    </location>
</feature>
<evidence type="ECO:0000256" key="1">
    <source>
        <dbReference type="SAM" id="MobiDB-lite"/>
    </source>
</evidence>
<proteinExistence type="predicted"/>
<accession>A0A0J0XG61</accession>
<reference evidence="2 3" key="1">
    <citation type="submission" date="2015-03" db="EMBL/GenBank/DDBJ databases">
        <title>Genomics and transcriptomics of the oil-accumulating basidiomycete yeast T. oleaginosus allow insights into substrate utilization and the diverse evolutionary trajectories of mating systems in fungi.</title>
        <authorList>
            <consortium name="DOE Joint Genome Institute"/>
            <person name="Kourist R."/>
            <person name="Kracht O."/>
            <person name="Bracharz F."/>
            <person name="Lipzen A."/>
            <person name="Nolan M."/>
            <person name="Ohm R."/>
            <person name="Grigoriev I."/>
            <person name="Sun S."/>
            <person name="Heitman J."/>
            <person name="Bruck T."/>
            <person name="Nowrousian M."/>
        </authorList>
    </citation>
    <scope>NUCLEOTIDE SEQUENCE [LARGE SCALE GENOMIC DNA]</scope>
    <source>
        <strain evidence="2 3">IBC0246</strain>
    </source>
</reference>
<evidence type="ECO:0000313" key="3">
    <source>
        <dbReference type="Proteomes" id="UP000053611"/>
    </source>
</evidence>
<organism evidence="2 3">
    <name type="scientific">Cutaneotrichosporon oleaginosum</name>
    <dbReference type="NCBI Taxonomy" id="879819"/>
    <lineage>
        <taxon>Eukaryota</taxon>
        <taxon>Fungi</taxon>
        <taxon>Dikarya</taxon>
        <taxon>Basidiomycota</taxon>
        <taxon>Agaricomycotina</taxon>
        <taxon>Tremellomycetes</taxon>
        <taxon>Trichosporonales</taxon>
        <taxon>Trichosporonaceae</taxon>
        <taxon>Cutaneotrichosporon</taxon>
    </lineage>
</organism>